<gene>
    <name evidence="1" type="ORF">H1P_4990005</name>
</gene>
<dbReference type="Proteomes" id="UP000320055">
    <property type="component" value="Unassembled WGS sequence"/>
</dbReference>
<keyword evidence="2" id="KW-1185">Reference proteome</keyword>
<name>A0A563VZB4_9CYAN</name>
<dbReference type="AlphaFoldDB" id="A0A563VZB4"/>
<proteinExistence type="predicted"/>
<dbReference type="EMBL" id="CAACVJ010000444">
    <property type="protein sequence ID" value="VEP16794.1"/>
    <property type="molecule type" value="Genomic_DNA"/>
</dbReference>
<accession>A0A563VZB4</accession>
<organism evidence="1 2">
    <name type="scientific">Hyella patelloides LEGE 07179</name>
    <dbReference type="NCBI Taxonomy" id="945734"/>
    <lineage>
        <taxon>Bacteria</taxon>
        <taxon>Bacillati</taxon>
        <taxon>Cyanobacteriota</taxon>
        <taxon>Cyanophyceae</taxon>
        <taxon>Pleurocapsales</taxon>
        <taxon>Hyellaceae</taxon>
        <taxon>Hyella</taxon>
    </lineage>
</organism>
<protein>
    <submittedName>
        <fullName evidence="1">Nuclease (SNase domain-containing protein)</fullName>
    </submittedName>
</protein>
<evidence type="ECO:0000313" key="2">
    <source>
        <dbReference type="Proteomes" id="UP000320055"/>
    </source>
</evidence>
<sequence>MLKPDFEKQIHALTWMVENEMAILSNHEKCLGAENLEWVSQL</sequence>
<reference evidence="1 2" key="1">
    <citation type="submission" date="2019-01" db="EMBL/GenBank/DDBJ databases">
        <authorList>
            <person name="Brito A."/>
        </authorList>
    </citation>
    <scope>NUCLEOTIDE SEQUENCE [LARGE SCALE GENOMIC DNA]</scope>
    <source>
        <strain evidence="1">1</strain>
    </source>
</reference>
<evidence type="ECO:0000313" key="1">
    <source>
        <dbReference type="EMBL" id="VEP16794.1"/>
    </source>
</evidence>